<sequence>MTAPKSGTDGQLTSQCRLLACAKASALSGFSYRVWAAAEAVKTSSVSRSRPKLLMSSGIPESHGRQSTRVSKLKIYQVA</sequence>
<reference evidence="1 2" key="1">
    <citation type="submission" date="2019-02" db="EMBL/GenBank/DDBJ databases">
        <title>Deep-cultivation of Planctomycetes and their phenomic and genomic characterization uncovers novel biology.</title>
        <authorList>
            <person name="Wiegand S."/>
            <person name="Jogler M."/>
            <person name="Boedeker C."/>
            <person name="Pinto D."/>
            <person name="Vollmers J."/>
            <person name="Rivas-Marin E."/>
            <person name="Kohn T."/>
            <person name="Peeters S.H."/>
            <person name="Heuer A."/>
            <person name="Rast P."/>
            <person name="Oberbeckmann S."/>
            <person name="Bunk B."/>
            <person name="Jeske O."/>
            <person name="Meyerdierks A."/>
            <person name="Storesund J.E."/>
            <person name="Kallscheuer N."/>
            <person name="Luecker S."/>
            <person name="Lage O.M."/>
            <person name="Pohl T."/>
            <person name="Merkel B.J."/>
            <person name="Hornburger P."/>
            <person name="Mueller R.-W."/>
            <person name="Bruemmer F."/>
            <person name="Labrenz M."/>
            <person name="Spormann A.M."/>
            <person name="Op Den Camp H."/>
            <person name="Overmann J."/>
            <person name="Amann R."/>
            <person name="Jetten M.S.M."/>
            <person name="Mascher T."/>
            <person name="Medema M.H."/>
            <person name="Devos D.P."/>
            <person name="Kaster A.-K."/>
            <person name="Ovreas L."/>
            <person name="Rohde M."/>
            <person name="Galperin M.Y."/>
            <person name="Jogler C."/>
        </authorList>
    </citation>
    <scope>NUCLEOTIDE SEQUENCE [LARGE SCALE GENOMIC DNA]</scope>
    <source>
        <strain evidence="1 2">Poly41</strain>
    </source>
</reference>
<protein>
    <submittedName>
        <fullName evidence="1">Uncharacterized protein</fullName>
    </submittedName>
</protein>
<gene>
    <name evidence="1" type="ORF">Poly41_12810</name>
</gene>
<evidence type="ECO:0000313" key="1">
    <source>
        <dbReference type="EMBL" id="TWU40448.1"/>
    </source>
</evidence>
<dbReference type="Proteomes" id="UP000319143">
    <property type="component" value="Unassembled WGS sequence"/>
</dbReference>
<name>A0A5C6DUW2_9BACT</name>
<dbReference type="EMBL" id="SJPV01000002">
    <property type="protein sequence ID" value="TWU40448.1"/>
    <property type="molecule type" value="Genomic_DNA"/>
</dbReference>
<comment type="caution">
    <text evidence="1">The sequence shown here is derived from an EMBL/GenBank/DDBJ whole genome shotgun (WGS) entry which is preliminary data.</text>
</comment>
<accession>A0A5C6DUW2</accession>
<proteinExistence type="predicted"/>
<keyword evidence="2" id="KW-1185">Reference proteome</keyword>
<organism evidence="1 2">
    <name type="scientific">Novipirellula artificiosorum</name>
    <dbReference type="NCBI Taxonomy" id="2528016"/>
    <lineage>
        <taxon>Bacteria</taxon>
        <taxon>Pseudomonadati</taxon>
        <taxon>Planctomycetota</taxon>
        <taxon>Planctomycetia</taxon>
        <taxon>Pirellulales</taxon>
        <taxon>Pirellulaceae</taxon>
        <taxon>Novipirellula</taxon>
    </lineage>
</organism>
<dbReference type="AlphaFoldDB" id="A0A5C6DUW2"/>
<evidence type="ECO:0000313" key="2">
    <source>
        <dbReference type="Proteomes" id="UP000319143"/>
    </source>
</evidence>